<dbReference type="RefSeq" id="WP_127919871.1">
    <property type="nucleotide sequence ID" value="NZ_CP029760.1"/>
</dbReference>
<name>A0AAP3EWI5_RIEAN</name>
<dbReference type="Pfam" id="PF20448">
    <property type="entry name" value="DUF6705"/>
    <property type="match status" value="1"/>
</dbReference>
<feature type="domain" description="DUF6705" evidence="1">
    <location>
        <begin position="1"/>
        <end position="186"/>
    </location>
</feature>
<reference evidence="2" key="1">
    <citation type="submission" date="2022-10" db="EMBL/GenBank/DDBJ databases">
        <title>Sifting through the core-genome to identify putative cross-protective antigens against Riemerella anatipestifer.</title>
        <authorList>
            <person name="Zheng X."/>
            <person name="Zhang W."/>
        </authorList>
    </citation>
    <scope>NUCLEOTIDE SEQUENCE</scope>
    <source>
        <strain evidence="2">ZWRA178</strain>
    </source>
</reference>
<dbReference type="Proteomes" id="UP001207440">
    <property type="component" value="Unassembled WGS sequence"/>
</dbReference>
<protein>
    <recommendedName>
        <fullName evidence="1">DUF6705 domain-containing protein</fullName>
    </recommendedName>
</protein>
<gene>
    <name evidence="2" type="ORF">OKE68_05490</name>
</gene>
<evidence type="ECO:0000259" key="1">
    <source>
        <dbReference type="Pfam" id="PF20448"/>
    </source>
</evidence>
<accession>A0AAP3EWI5</accession>
<dbReference type="EMBL" id="JAOZYT010000026">
    <property type="protein sequence ID" value="MCW0523766.1"/>
    <property type="molecule type" value="Genomic_DNA"/>
</dbReference>
<sequence length="186" mass="21934">MKQFILIITLLMTWFCKSQTYTLRTYGINFPKDSYVKDTQNELPAYEGTWKGTWDGKTILITFKKIKYYKWFLNDKAYYADILVGKFKVIDQNNKVLFDNTNISDTEAKIKGGNFRRNKNGYYLTYIDRDICGLNGHMTIYFTDHTKSRLQWNFYEGSNLITPDCPYYNAAVFPQPLPKDLVLVKQ</sequence>
<evidence type="ECO:0000313" key="3">
    <source>
        <dbReference type="Proteomes" id="UP001207440"/>
    </source>
</evidence>
<proteinExistence type="predicted"/>
<comment type="caution">
    <text evidence="2">The sequence shown here is derived from an EMBL/GenBank/DDBJ whole genome shotgun (WGS) entry which is preliminary data.</text>
</comment>
<evidence type="ECO:0000313" key="2">
    <source>
        <dbReference type="EMBL" id="MCW0523766.1"/>
    </source>
</evidence>
<dbReference type="AlphaFoldDB" id="A0AAP3EWI5"/>
<dbReference type="InterPro" id="IPR046551">
    <property type="entry name" value="DUF6705"/>
</dbReference>
<organism evidence="2 3">
    <name type="scientific">Riemerella anatipestifer</name>
    <name type="common">Moraxella anatipestifer</name>
    <dbReference type="NCBI Taxonomy" id="34085"/>
    <lineage>
        <taxon>Bacteria</taxon>
        <taxon>Pseudomonadati</taxon>
        <taxon>Bacteroidota</taxon>
        <taxon>Flavobacteriia</taxon>
        <taxon>Flavobacteriales</taxon>
        <taxon>Weeksellaceae</taxon>
        <taxon>Riemerella</taxon>
    </lineage>
</organism>